<dbReference type="EMBL" id="CAJHNH020003061">
    <property type="protein sequence ID" value="CAG5128438.1"/>
    <property type="molecule type" value="Genomic_DNA"/>
</dbReference>
<feature type="non-terminal residue" evidence="2">
    <location>
        <position position="52"/>
    </location>
</feature>
<proteinExistence type="predicted"/>
<protein>
    <submittedName>
        <fullName evidence="2">Uncharacterized protein</fullName>
    </submittedName>
</protein>
<organism evidence="2 3">
    <name type="scientific">Candidula unifasciata</name>
    <dbReference type="NCBI Taxonomy" id="100452"/>
    <lineage>
        <taxon>Eukaryota</taxon>
        <taxon>Metazoa</taxon>
        <taxon>Spiralia</taxon>
        <taxon>Lophotrochozoa</taxon>
        <taxon>Mollusca</taxon>
        <taxon>Gastropoda</taxon>
        <taxon>Heterobranchia</taxon>
        <taxon>Euthyneura</taxon>
        <taxon>Panpulmonata</taxon>
        <taxon>Eupulmonata</taxon>
        <taxon>Stylommatophora</taxon>
        <taxon>Helicina</taxon>
        <taxon>Helicoidea</taxon>
        <taxon>Geomitridae</taxon>
        <taxon>Candidula</taxon>
    </lineage>
</organism>
<name>A0A8S3ZKA5_9EUPU</name>
<keyword evidence="1" id="KW-0812">Transmembrane</keyword>
<reference evidence="2" key="1">
    <citation type="submission" date="2021-04" db="EMBL/GenBank/DDBJ databases">
        <authorList>
            <consortium name="Molecular Ecology Group"/>
        </authorList>
    </citation>
    <scope>NUCLEOTIDE SEQUENCE</scope>
</reference>
<keyword evidence="1" id="KW-0472">Membrane</keyword>
<keyword evidence="1" id="KW-1133">Transmembrane helix</keyword>
<gene>
    <name evidence="2" type="ORF">CUNI_LOCUS13996</name>
</gene>
<feature type="non-terminal residue" evidence="2">
    <location>
        <position position="1"/>
    </location>
</feature>
<comment type="caution">
    <text evidence="2">The sequence shown here is derived from an EMBL/GenBank/DDBJ whole genome shotgun (WGS) entry which is preliminary data.</text>
</comment>
<evidence type="ECO:0000313" key="2">
    <source>
        <dbReference type="EMBL" id="CAG5128438.1"/>
    </source>
</evidence>
<dbReference type="AlphaFoldDB" id="A0A8S3ZKA5"/>
<sequence length="52" mass="6121">FIYFSDIHTEAHTILSIYFSDIHTEAHTILSIPHSFFLYLYLLYISLSICLP</sequence>
<feature type="transmembrane region" description="Helical" evidence="1">
    <location>
        <begin position="29"/>
        <end position="51"/>
    </location>
</feature>
<accession>A0A8S3ZKA5</accession>
<evidence type="ECO:0000313" key="3">
    <source>
        <dbReference type="Proteomes" id="UP000678393"/>
    </source>
</evidence>
<keyword evidence="3" id="KW-1185">Reference proteome</keyword>
<dbReference type="Proteomes" id="UP000678393">
    <property type="component" value="Unassembled WGS sequence"/>
</dbReference>
<evidence type="ECO:0000256" key="1">
    <source>
        <dbReference type="SAM" id="Phobius"/>
    </source>
</evidence>